<keyword evidence="6 8" id="KW-0443">Lipid metabolism</keyword>
<evidence type="ECO:0000313" key="11">
    <source>
        <dbReference type="Proteomes" id="UP001139516"/>
    </source>
</evidence>
<keyword evidence="3 8" id="KW-0441">Lipid A biosynthesis</keyword>
<dbReference type="GO" id="GO:0016020">
    <property type="term" value="C:membrane"/>
    <property type="evidence" value="ECO:0007669"/>
    <property type="project" value="GOC"/>
</dbReference>
<reference evidence="10" key="1">
    <citation type="submission" date="2022-04" db="EMBL/GenBank/DDBJ databases">
        <title>Roseomonas acroporae sp. nov., isolated from coral Acropora digitifera.</title>
        <authorList>
            <person name="Sun H."/>
        </authorList>
    </citation>
    <scope>NUCLEOTIDE SEQUENCE</scope>
    <source>
        <strain evidence="10">NAR14</strain>
    </source>
</reference>
<dbReference type="InterPro" id="IPR018357">
    <property type="entry name" value="Hexapep_transf_CS"/>
</dbReference>
<dbReference type="PROSITE" id="PS00101">
    <property type="entry name" value="HEXAPEP_TRANSFERASES"/>
    <property type="match status" value="1"/>
</dbReference>
<comment type="caution">
    <text evidence="10">The sequence shown here is derived from an EMBL/GenBank/DDBJ whole genome shotgun (WGS) entry which is preliminary data.</text>
</comment>
<dbReference type="RefSeq" id="WP_248669197.1">
    <property type="nucleotide sequence ID" value="NZ_JALPRX010000108.1"/>
</dbReference>
<keyword evidence="2 8" id="KW-0444">Lipid biosynthesis</keyword>
<sequence length="285" mass="30066">MLDTQTPLIHPSAVIAPEAVIAEGARIGPNCRIGPWTIVGKDVVLEEGVVLGAHVVIDGITRLGAGVQVFSFATIGLPPQDIKYKGEPTRVEIGPRTVVRDHASVHRGSVGGEGVTRVGSDCLLMAVSHVGHDCQLGNGVMLANNVMLGGHVAIGDTTFVGGGVAVHQFTRIGRQAIIGGMSGVARDVIPFGAAFGPHARLRGLNIIGLKRRGFPREQIHGLRALFRALYREPGAFNQRLAAAEERFRGDPLADEILDFVQTPSRRGLLPAGRSVGADEAKEGLD</sequence>
<dbReference type="Gene3D" id="1.20.1180.10">
    <property type="entry name" value="Udp N-acetylglucosamine O-acyltransferase, C-terminal domain"/>
    <property type="match status" value="1"/>
</dbReference>
<evidence type="ECO:0000256" key="1">
    <source>
        <dbReference type="ARBA" id="ARBA00022490"/>
    </source>
</evidence>
<evidence type="ECO:0000313" key="10">
    <source>
        <dbReference type="EMBL" id="MCK8787142.1"/>
    </source>
</evidence>
<gene>
    <name evidence="8 10" type="primary">lpxA</name>
    <name evidence="10" type="ORF">M0638_22465</name>
</gene>
<dbReference type="SUPFAM" id="SSF51161">
    <property type="entry name" value="Trimeric LpxA-like enzymes"/>
    <property type="match status" value="1"/>
</dbReference>
<evidence type="ECO:0000256" key="3">
    <source>
        <dbReference type="ARBA" id="ARBA00022556"/>
    </source>
</evidence>
<comment type="subunit">
    <text evidence="8">Homotrimer.</text>
</comment>
<dbReference type="HAMAP" id="MF_00387">
    <property type="entry name" value="LpxA"/>
    <property type="match status" value="1"/>
</dbReference>
<dbReference type="PANTHER" id="PTHR43480:SF1">
    <property type="entry name" value="ACYL-[ACYL-CARRIER-PROTEIN]--UDP-N-ACETYLGLUCOSAMINE O-ACYLTRANSFERASE, MITOCHONDRIAL-RELATED"/>
    <property type="match status" value="1"/>
</dbReference>
<evidence type="ECO:0000256" key="6">
    <source>
        <dbReference type="ARBA" id="ARBA00023098"/>
    </source>
</evidence>
<evidence type="ECO:0000256" key="8">
    <source>
        <dbReference type="HAMAP-Rule" id="MF_00387"/>
    </source>
</evidence>
<comment type="subcellular location">
    <subcellularLocation>
        <location evidence="8">Cytoplasm</location>
    </subcellularLocation>
</comment>
<name>A0A9X1YEF6_9PROT</name>
<dbReference type="PIRSF" id="PIRSF000456">
    <property type="entry name" value="UDP-GlcNAc_acltr"/>
    <property type="match status" value="1"/>
</dbReference>
<accession>A0A9X1YEF6</accession>
<feature type="domain" description="UDP N-acetylglucosamine O-acyltransferase C-terminal" evidence="9">
    <location>
        <begin position="187"/>
        <end position="268"/>
    </location>
</feature>
<dbReference type="CDD" id="cd03351">
    <property type="entry name" value="LbH_UDP-GlcNAc_AT"/>
    <property type="match status" value="1"/>
</dbReference>
<dbReference type="GO" id="GO:0009245">
    <property type="term" value="P:lipid A biosynthetic process"/>
    <property type="evidence" value="ECO:0007669"/>
    <property type="project" value="UniProtKB-UniRule"/>
</dbReference>
<keyword evidence="1 8" id="KW-0963">Cytoplasm</keyword>
<keyword evidence="7 8" id="KW-0012">Acyltransferase</keyword>
<dbReference type="AlphaFoldDB" id="A0A9X1YEF6"/>
<dbReference type="Pfam" id="PF13720">
    <property type="entry name" value="Acetyltransf_11"/>
    <property type="match status" value="1"/>
</dbReference>
<comment type="similarity">
    <text evidence="8">Belongs to the transferase hexapeptide repeat family. LpxA subfamily.</text>
</comment>
<dbReference type="PANTHER" id="PTHR43480">
    <property type="entry name" value="ACYL-[ACYL-CARRIER-PROTEIN]--UDP-N-ACETYLGLUCOSAMINE O-ACYLTRANSFERASE"/>
    <property type="match status" value="1"/>
</dbReference>
<evidence type="ECO:0000256" key="4">
    <source>
        <dbReference type="ARBA" id="ARBA00022679"/>
    </source>
</evidence>
<dbReference type="EMBL" id="JALPRX010000108">
    <property type="protein sequence ID" value="MCK8787142.1"/>
    <property type="molecule type" value="Genomic_DNA"/>
</dbReference>
<evidence type="ECO:0000256" key="2">
    <source>
        <dbReference type="ARBA" id="ARBA00022516"/>
    </source>
</evidence>
<protein>
    <recommendedName>
        <fullName evidence="8">Acyl-[acyl-carrier-protein]--UDP-N-acetylglucosamine O-acyltransferase</fullName>
        <shortName evidence="8">UDP-N-acetylglucosamine acyltransferase</shortName>
        <ecNumber evidence="8">2.3.1.129</ecNumber>
    </recommendedName>
</protein>
<dbReference type="Proteomes" id="UP001139516">
    <property type="component" value="Unassembled WGS sequence"/>
</dbReference>
<dbReference type="NCBIfam" id="TIGR01852">
    <property type="entry name" value="lipid_A_lpxA"/>
    <property type="match status" value="1"/>
</dbReference>
<dbReference type="InterPro" id="IPR029098">
    <property type="entry name" value="Acetyltransf_C"/>
</dbReference>
<keyword evidence="5 8" id="KW-0677">Repeat</keyword>
<dbReference type="InterPro" id="IPR011004">
    <property type="entry name" value="Trimer_LpxA-like_sf"/>
</dbReference>
<organism evidence="10 11">
    <name type="scientific">Roseomonas acroporae</name>
    <dbReference type="NCBI Taxonomy" id="2937791"/>
    <lineage>
        <taxon>Bacteria</taxon>
        <taxon>Pseudomonadati</taxon>
        <taxon>Pseudomonadota</taxon>
        <taxon>Alphaproteobacteria</taxon>
        <taxon>Acetobacterales</taxon>
        <taxon>Roseomonadaceae</taxon>
        <taxon>Roseomonas</taxon>
    </lineage>
</organism>
<dbReference type="GO" id="GO:0008780">
    <property type="term" value="F:acyl-[acyl-carrier-protein]-UDP-N-acetylglucosamine O-acyltransferase activity"/>
    <property type="evidence" value="ECO:0007669"/>
    <property type="project" value="UniProtKB-UniRule"/>
</dbReference>
<dbReference type="NCBIfam" id="NF003657">
    <property type="entry name" value="PRK05289.1"/>
    <property type="match status" value="1"/>
</dbReference>
<evidence type="ECO:0000259" key="9">
    <source>
        <dbReference type="Pfam" id="PF13720"/>
    </source>
</evidence>
<comment type="catalytic activity">
    <reaction evidence="8">
        <text>a (3R)-hydroxyacyl-[ACP] + UDP-N-acetyl-alpha-D-glucosamine = a UDP-3-O-[(3R)-3-hydroxyacyl]-N-acetyl-alpha-D-glucosamine + holo-[ACP]</text>
        <dbReference type="Rhea" id="RHEA:67812"/>
        <dbReference type="Rhea" id="RHEA-COMP:9685"/>
        <dbReference type="Rhea" id="RHEA-COMP:9945"/>
        <dbReference type="ChEBI" id="CHEBI:57705"/>
        <dbReference type="ChEBI" id="CHEBI:64479"/>
        <dbReference type="ChEBI" id="CHEBI:78827"/>
        <dbReference type="ChEBI" id="CHEBI:173225"/>
        <dbReference type="EC" id="2.3.1.129"/>
    </reaction>
</comment>
<comment type="function">
    <text evidence="8">Involved in the biosynthesis of lipid A, a phosphorylated glycolipid that anchors the lipopolysaccharide to the outer membrane of the cell.</text>
</comment>
<dbReference type="InterPro" id="IPR037157">
    <property type="entry name" value="Acetyltransf_C_sf"/>
</dbReference>
<dbReference type="InterPro" id="IPR010137">
    <property type="entry name" value="Lipid_A_LpxA"/>
</dbReference>
<keyword evidence="11" id="KW-1185">Reference proteome</keyword>
<proteinExistence type="inferred from homology"/>
<dbReference type="EC" id="2.3.1.129" evidence="8"/>
<dbReference type="InterPro" id="IPR001451">
    <property type="entry name" value="Hexapep"/>
</dbReference>
<evidence type="ECO:0000256" key="5">
    <source>
        <dbReference type="ARBA" id="ARBA00022737"/>
    </source>
</evidence>
<dbReference type="GO" id="GO:0005737">
    <property type="term" value="C:cytoplasm"/>
    <property type="evidence" value="ECO:0007669"/>
    <property type="project" value="UniProtKB-SubCell"/>
</dbReference>
<comment type="pathway">
    <text evidence="8">Glycolipid biosynthesis; lipid IV(A) biosynthesis; lipid IV(A) from (3R)-3-hydroxytetradecanoyl-[acyl-carrier-protein] and UDP-N-acetyl-alpha-D-glucosamine: step 1/6.</text>
</comment>
<dbReference type="Gene3D" id="2.160.10.10">
    <property type="entry name" value="Hexapeptide repeat proteins"/>
    <property type="match status" value="1"/>
</dbReference>
<evidence type="ECO:0000256" key="7">
    <source>
        <dbReference type="ARBA" id="ARBA00023315"/>
    </source>
</evidence>
<keyword evidence="4 8" id="KW-0808">Transferase</keyword>
<dbReference type="Pfam" id="PF00132">
    <property type="entry name" value="Hexapep"/>
    <property type="match status" value="2"/>
</dbReference>